<comment type="caution">
    <text evidence="1">Lacks conserved residue(s) required for the propagation of feature annotation.</text>
</comment>
<evidence type="ECO:0000313" key="3">
    <source>
        <dbReference type="Proteomes" id="UP000318141"/>
    </source>
</evidence>
<reference evidence="2 3" key="1">
    <citation type="submission" date="2019-07" db="EMBL/GenBank/DDBJ databases">
        <title>Genome sequencing of lignin-degrading bacterial isolates.</title>
        <authorList>
            <person name="Gladden J."/>
        </authorList>
    </citation>
    <scope>NUCLEOTIDE SEQUENCE [LARGE SCALE GENOMIC DNA]</scope>
    <source>
        <strain evidence="2 3">J11</strain>
    </source>
</reference>
<evidence type="ECO:0000313" key="2">
    <source>
        <dbReference type="EMBL" id="TWG89190.1"/>
    </source>
</evidence>
<comment type="pathway">
    <text evidence="1">Cofactor biosynthesis; adenosylcobalamin biosynthesis.</text>
</comment>
<comment type="similarity">
    <text evidence="1">Belongs to the CobD/CbiB family.</text>
</comment>
<comment type="subcellular location">
    <subcellularLocation>
        <location evidence="1">Cell membrane</location>
        <topology evidence="1">Multi-pass membrane protein</topology>
    </subcellularLocation>
</comment>
<keyword evidence="1" id="KW-1133">Transmembrane helix</keyword>
<comment type="function">
    <text evidence="1">Converts cobyric acid to cobinamide by the addition of aminopropanol on the F carboxylic group.</text>
</comment>
<organism evidence="2 3">
    <name type="scientific">Cupriavidus gilardii J11</name>
    <dbReference type="NCBI Taxonomy" id="936133"/>
    <lineage>
        <taxon>Bacteria</taxon>
        <taxon>Pseudomonadati</taxon>
        <taxon>Pseudomonadota</taxon>
        <taxon>Betaproteobacteria</taxon>
        <taxon>Burkholderiales</taxon>
        <taxon>Burkholderiaceae</taxon>
        <taxon>Cupriavidus</taxon>
    </lineage>
</organism>
<dbReference type="UniPathway" id="UPA00148"/>
<feature type="transmembrane region" description="Helical" evidence="1">
    <location>
        <begin position="152"/>
        <end position="171"/>
    </location>
</feature>
<feature type="transmembrane region" description="Helical" evidence="1">
    <location>
        <begin position="74"/>
        <end position="91"/>
    </location>
</feature>
<dbReference type="InterPro" id="IPR052966">
    <property type="entry name" value="Beta-lactamase_Reg"/>
</dbReference>
<dbReference type="HAMAP" id="MF_00024">
    <property type="entry name" value="CobD_CbiB"/>
    <property type="match status" value="1"/>
</dbReference>
<keyword evidence="3" id="KW-1185">Reference proteome</keyword>
<dbReference type="AlphaFoldDB" id="A0A562BWK1"/>
<sequence>MTFVSVLLALIAEQFRALGRNNPIYEIVRGLAARAERAFDTGRMRDAALAWATVTLPLTVAALVVHYLLASISVALTLAWNVLLLYLTLGFRQFSHYFTDIHEALNRDDPATARTLLHEWTGLDTVDMPISEIVRHTLEAAIVAVHRHVFGVFFWFLVPLGPAGVVLYRVAEYLSRQWNKPSAERSLAFGRFAARAFFVMDWIPSRLTAIGFAIVGNFEDAVYAWRNHARKWGDETNGILLASGGGALGVRLGVPLPEDDTSVVLASPATGAAFDYAPGMDPDGIPEPVAPEFGTDPGVRALQSAVGLVWRAVVLWMLLLAMLSLAVWVG</sequence>
<dbReference type="PANTHER" id="PTHR38684:SF1">
    <property type="entry name" value="PROTEIN AMPE"/>
    <property type="match status" value="1"/>
</dbReference>
<keyword evidence="1" id="KW-1003">Cell membrane</keyword>
<dbReference type="OrthoDB" id="8533534at2"/>
<keyword evidence="1" id="KW-0812">Transmembrane</keyword>
<dbReference type="InterPro" id="IPR004485">
    <property type="entry name" value="Cobalamin_biosynth_CobD/CbiB"/>
</dbReference>
<dbReference type="NCBIfam" id="NF005792">
    <property type="entry name" value="PRK07630.1"/>
    <property type="match status" value="1"/>
</dbReference>
<dbReference type="Pfam" id="PF03186">
    <property type="entry name" value="CobD_Cbib"/>
    <property type="match status" value="1"/>
</dbReference>
<accession>A0A562BWK1</accession>
<dbReference type="EMBL" id="VLJN01000001">
    <property type="protein sequence ID" value="TWG89190.1"/>
    <property type="molecule type" value="Genomic_DNA"/>
</dbReference>
<dbReference type="Proteomes" id="UP000318141">
    <property type="component" value="Unassembled WGS sequence"/>
</dbReference>
<name>A0A562BWK1_9BURK</name>
<comment type="caution">
    <text evidence="2">The sequence shown here is derived from an EMBL/GenBank/DDBJ whole genome shotgun (WGS) entry which is preliminary data.</text>
</comment>
<keyword evidence="1" id="KW-0169">Cobalamin biosynthesis</keyword>
<dbReference type="GO" id="GO:0009236">
    <property type="term" value="P:cobalamin biosynthetic process"/>
    <property type="evidence" value="ECO:0007669"/>
    <property type="project" value="UniProtKB-UniRule"/>
</dbReference>
<dbReference type="GO" id="GO:0048472">
    <property type="term" value="F:threonine-phosphate decarboxylase activity"/>
    <property type="evidence" value="ECO:0007669"/>
    <property type="project" value="InterPro"/>
</dbReference>
<dbReference type="GO" id="GO:0005886">
    <property type="term" value="C:plasma membrane"/>
    <property type="evidence" value="ECO:0007669"/>
    <property type="project" value="UniProtKB-SubCell"/>
</dbReference>
<dbReference type="GO" id="GO:0046677">
    <property type="term" value="P:response to antibiotic"/>
    <property type="evidence" value="ECO:0007669"/>
    <property type="project" value="TreeGrafter"/>
</dbReference>
<feature type="transmembrane region" description="Helical" evidence="1">
    <location>
        <begin position="308"/>
        <end position="329"/>
    </location>
</feature>
<dbReference type="PANTHER" id="PTHR38684">
    <property type="entry name" value="PROTEIN AMPE"/>
    <property type="match status" value="1"/>
</dbReference>
<feature type="transmembrane region" description="Helical" evidence="1">
    <location>
        <begin position="48"/>
        <end position="69"/>
    </location>
</feature>
<dbReference type="GO" id="GO:0015420">
    <property type="term" value="F:ABC-type vitamin B12 transporter activity"/>
    <property type="evidence" value="ECO:0007669"/>
    <property type="project" value="UniProtKB-UniRule"/>
</dbReference>
<protein>
    <recommendedName>
        <fullName evidence="1">Cobalamin biosynthesis protein CobD</fullName>
    </recommendedName>
</protein>
<gene>
    <name evidence="1" type="primary">cobD</name>
    <name evidence="2" type="ORF">L602_000100000800</name>
</gene>
<evidence type="ECO:0000256" key="1">
    <source>
        <dbReference type="HAMAP-Rule" id="MF_00024"/>
    </source>
</evidence>
<keyword evidence="1" id="KW-0472">Membrane</keyword>
<proteinExistence type="inferred from homology"/>